<reference evidence="2" key="1">
    <citation type="submission" date="2016-09" db="EMBL/GenBank/DDBJ databases">
        <authorList>
            <person name="Capua I."/>
            <person name="De Benedictis P."/>
            <person name="Joannis T."/>
            <person name="Lombin L.H."/>
            <person name="Cattoli G."/>
        </authorList>
    </citation>
    <scope>NUCLEOTIDE SEQUENCE</scope>
    <source>
        <strain evidence="2">B9</strain>
    </source>
</reference>
<evidence type="ECO:0000313" key="2">
    <source>
        <dbReference type="EMBL" id="SCU74234.1"/>
    </source>
</evidence>
<evidence type="ECO:0000259" key="1">
    <source>
        <dbReference type="Pfam" id="PF05726"/>
    </source>
</evidence>
<dbReference type="AlphaFoldDB" id="A0A1K0IBN6"/>
<dbReference type="CDD" id="cd02247">
    <property type="entry name" value="cupin_pirin_C"/>
    <property type="match status" value="1"/>
</dbReference>
<dbReference type="SUPFAM" id="SSF51182">
    <property type="entry name" value="RmlC-like cupins"/>
    <property type="match status" value="1"/>
</dbReference>
<dbReference type="PANTHER" id="PTHR13903:SF8">
    <property type="entry name" value="PIRIN"/>
    <property type="match status" value="1"/>
</dbReference>
<sequence>MAGAITRPVTEPVYLDVHLPAGQTFAQALPAGHNAFVYVYRGEVSIGSGDDRAVIEAQRMGVLDNAGQSDGVIVRAEADARFLLIAGQPLNEPIAQYGPFVMNTQEQIYQTLADFRDGRFATSAATTSA</sequence>
<proteinExistence type="predicted"/>
<dbReference type="EC" id="1.13.11.24" evidence="2"/>
<dbReference type="InterPro" id="IPR012093">
    <property type="entry name" value="Pirin"/>
</dbReference>
<keyword evidence="2" id="KW-0223">Dioxygenase</keyword>
<accession>A0A1K0IBN6</accession>
<dbReference type="EMBL" id="FMSH01000076">
    <property type="protein sequence ID" value="SCU74234.1"/>
    <property type="molecule type" value="Genomic_DNA"/>
</dbReference>
<protein>
    <submittedName>
        <fullName evidence="2">Putative Quercetin 2,3-dioxygenase</fullName>
        <ecNumber evidence="2">1.13.11.24</ecNumber>
    </submittedName>
</protein>
<dbReference type="PANTHER" id="PTHR13903">
    <property type="entry name" value="PIRIN-RELATED"/>
    <property type="match status" value="1"/>
</dbReference>
<dbReference type="InterPro" id="IPR014710">
    <property type="entry name" value="RmlC-like_jellyroll"/>
</dbReference>
<dbReference type="Gene3D" id="2.60.120.10">
    <property type="entry name" value="Jelly Rolls"/>
    <property type="match status" value="1"/>
</dbReference>
<name>A0A1K0IBN6_CUPNE</name>
<keyword evidence="2" id="KW-0560">Oxidoreductase</keyword>
<feature type="domain" description="Pirin C-terminal" evidence="1">
    <location>
        <begin position="14"/>
        <end position="120"/>
    </location>
</feature>
<dbReference type="InterPro" id="IPR008778">
    <property type="entry name" value="Pirin_C_dom"/>
</dbReference>
<dbReference type="Pfam" id="PF05726">
    <property type="entry name" value="Pirin_C"/>
    <property type="match status" value="1"/>
</dbReference>
<organism evidence="2">
    <name type="scientific">Cupriavidus necator</name>
    <name type="common">Alcaligenes eutrophus</name>
    <name type="synonym">Ralstonia eutropha</name>
    <dbReference type="NCBI Taxonomy" id="106590"/>
    <lineage>
        <taxon>Bacteria</taxon>
        <taxon>Pseudomonadati</taxon>
        <taxon>Pseudomonadota</taxon>
        <taxon>Betaproteobacteria</taxon>
        <taxon>Burkholderiales</taxon>
        <taxon>Burkholderiaceae</taxon>
        <taxon>Cupriavidus</taxon>
    </lineage>
</organism>
<dbReference type="InterPro" id="IPR011051">
    <property type="entry name" value="RmlC_Cupin_sf"/>
</dbReference>
<gene>
    <name evidence="2" type="ORF">CNECB9_1670008</name>
</gene>
<dbReference type="GO" id="GO:0008127">
    <property type="term" value="F:quercetin 2,3-dioxygenase activity"/>
    <property type="evidence" value="ECO:0007669"/>
    <property type="project" value="UniProtKB-EC"/>
</dbReference>